<protein>
    <submittedName>
        <fullName evidence="2">Uncharacterized protein</fullName>
    </submittedName>
</protein>
<evidence type="ECO:0000313" key="3">
    <source>
        <dbReference type="Proteomes" id="UP000054477"/>
    </source>
</evidence>
<evidence type="ECO:0000256" key="1">
    <source>
        <dbReference type="SAM" id="MobiDB-lite"/>
    </source>
</evidence>
<dbReference type="EMBL" id="KN838604">
    <property type="protein sequence ID" value="KIK01572.1"/>
    <property type="molecule type" value="Genomic_DNA"/>
</dbReference>
<organism evidence="2 3">
    <name type="scientific">Laccaria amethystina LaAM-08-1</name>
    <dbReference type="NCBI Taxonomy" id="1095629"/>
    <lineage>
        <taxon>Eukaryota</taxon>
        <taxon>Fungi</taxon>
        <taxon>Dikarya</taxon>
        <taxon>Basidiomycota</taxon>
        <taxon>Agaricomycotina</taxon>
        <taxon>Agaricomycetes</taxon>
        <taxon>Agaricomycetidae</taxon>
        <taxon>Agaricales</taxon>
        <taxon>Agaricineae</taxon>
        <taxon>Hydnangiaceae</taxon>
        <taxon>Laccaria</taxon>
    </lineage>
</organism>
<feature type="compositionally biased region" description="Polar residues" evidence="1">
    <location>
        <begin position="24"/>
        <end position="35"/>
    </location>
</feature>
<proteinExistence type="predicted"/>
<dbReference type="AlphaFoldDB" id="A0A0C9XVD9"/>
<dbReference type="HOGENOM" id="CLU_1415385_0_0_1"/>
<name>A0A0C9XVD9_9AGAR</name>
<keyword evidence="3" id="KW-1185">Reference proteome</keyword>
<feature type="region of interest" description="Disordered" evidence="1">
    <location>
        <begin position="1"/>
        <end position="64"/>
    </location>
</feature>
<reference evidence="3" key="2">
    <citation type="submission" date="2015-01" db="EMBL/GenBank/DDBJ databases">
        <title>Evolutionary Origins and Diversification of the Mycorrhizal Mutualists.</title>
        <authorList>
            <consortium name="DOE Joint Genome Institute"/>
            <consortium name="Mycorrhizal Genomics Consortium"/>
            <person name="Kohler A."/>
            <person name="Kuo A."/>
            <person name="Nagy L.G."/>
            <person name="Floudas D."/>
            <person name="Copeland A."/>
            <person name="Barry K.W."/>
            <person name="Cichocki N."/>
            <person name="Veneault-Fourrey C."/>
            <person name="LaButti K."/>
            <person name="Lindquist E.A."/>
            <person name="Lipzen A."/>
            <person name="Lundell T."/>
            <person name="Morin E."/>
            <person name="Murat C."/>
            <person name="Riley R."/>
            <person name="Ohm R."/>
            <person name="Sun H."/>
            <person name="Tunlid A."/>
            <person name="Henrissat B."/>
            <person name="Grigoriev I.V."/>
            <person name="Hibbett D.S."/>
            <person name="Martin F."/>
        </authorList>
    </citation>
    <scope>NUCLEOTIDE SEQUENCE [LARGE SCALE GENOMIC DNA]</scope>
    <source>
        <strain evidence="3">LaAM-08-1</strain>
    </source>
</reference>
<gene>
    <name evidence="2" type="ORF">K443DRAFT_6759</name>
</gene>
<feature type="compositionally biased region" description="Basic and acidic residues" evidence="1">
    <location>
        <begin position="36"/>
        <end position="45"/>
    </location>
</feature>
<feature type="compositionally biased region" description="Acidic residues" evidence="1">
    <location>
        <begin position="9"/>
        <end position="21"/>
    </location>
</feature>
<accession>A0A0C9XVD9</accession>
<sequence length="192" mass="21485">MISTASENLDFDPDGEQDVDLSDASGSLSDQSNHSNEYKGSKDENTTNDIESEPEDNIHEEDLSRTAMASIKNIRPETGVNEETYTFVPTQELLSTLNREDSGNPMPDFVPDTAQPELTFQPENVGGQQNSGHVWKRTEVDSQCECNTLINLKEKEVAVLYPPPWVPAESTRLPWNVRIPFRICGNGRNLIF</sequence>
<dbReference type="Proteomes" id="UP000054477">
    <property type="component" value="Unassembled WGS sequence"/>
</dbReference>
<reference evidence="2 3" key="1">
    <citation type="submission" date="2014-04" db="EMBL/GenBank/DDBJ databases">
        <authorList>
            <consortium name="DOE Joint Genome Institute"/>
            <person name="Kuo A."/>
            <person name="Kohler A."/>
            <person name="Nagy L.G."/>
            <person name="Floudas D."/>
            <person name="Copeland A."/>
            <person name="Barry K.W."/>
            <person name="Cichocki N."/>
            <person name="Veneault-Fourrey C."/>
            <person name="LaButti K."/>
            <person name="Lindquist E.A."/>
            <person name="Lipzen A."/>
            <person name="Lundell T."/>
            <person name="Morin E."/>
            <person name="Murat C."/>
            <person name="Sun H."/>
            <person name="Tunlid A."/>
            <person name="Henrissat B."/>
            <person name="Grigoriev I.V."/>
            <person name="Hibbett D.S."/>
            <person name="Martin F."/>
            <person name="Nordberg H.P."/>
            <person name="Cantor M.N."/>
            <person name="Hua S.X."/>
        </authorList>
    </citation>
    <scope>NUCLEOTIDE SEQUENCE [LARGE SCALE GENOMIC DNA]</scope>
    <source>
        <strain evidence="2 3">LaAM-08-1</strain>
    </source>
</reference>
<evidence type="ECO:0000313" key="2">
    <source>
        <dbReference type="EMBL" id="KIK01572.1"/>
    </source>
</evidence>